<dbReference type="InterPro" id="IPR032435">
    <property type="entry name" value="STML2-like_C"/>
</dbReference>
<evidence type="ECO:0000256" key="1">
    <source>
        <dbReference type="ARBA" id="ARBA00008164"/>
    </source>
</evidence>
<dbReference type="Pfam" id="PF16200">
    <property type="entry name" value="Band_7_C"/>
    <property type="match status" value="1"/>
</dbReference>
<comment type="similarity">
    <text evidence="1">Belongs to the band 7/mec-2 family.</text>
</comment>
<evidence type="ECO:0000313" key="4">
    <source>
        <dbReference type="Proteomes" id="UP001187471"/>
    </source>
</evidence>
<reference evidence="3" key="1">
    <citation type="submission" date="2022-12" db="EMBL/GenBank/DDBJ databases">
        <title>Draft genome assemblies for two species of Escallonia (Escalloniales).</title>
        <authorList>
            <person name="Chanderbali A."/>
            <person name="Dervinis C."/>
            <person name="Anghel I."/>
            <person name="Soltis D."/>
            <person name="Soltis P."/>
            <person name="Zapata F."/>
        </authorList>
    </citation>
    <scope>NUCLEOTIDE SEQUENCE</scope>
    <source>
        <strain evidence="3">UCBG92.1500</strain>
        <tissue evidence="3">Leaf</tissue>
    </source>
</reference>
<dbReference type="Proteomes" id="UP001187471">
    <property type="component" value="Unassembled WGS sequence"/>
</dbReference>
<name>A0AA88RSI0_9ASTE</name>
<dbReference type="AlphaFoldDB" id="A0AA88RSI0"/>
<keyword evidence="4" id="KW-1185">Reference proteome</keyword>
<evidence type="ECO:0000259" key="2">
    <source>
        <dbReference type="Pfam" id="PF16200"/>
    </source>
</evidence>
<dbReference type="EMBL" id="JAVXUO010000115">
    <property type="protein sequence ID" value="KAK2995283.1"/>
    <property type="molecule type" value="Genomic_DNA"/>
</dbReference>
<gene>
    <name evidence="3" type="ORF">RJ640_029614</name>
</gene>
<evidence type="ECO:0000313" key="3">
    <source>
        <dbReference type="EMBL" id="KAK2995283.1"/>
    </source>
</evidence>
<comment type="caution">
    <text evidence="3">The sequence shown here is derived from an EMBL/GenBank/DDBJ whole genome shotgun (WGS) entry which is preliminary data.</text>
</comment>
<accession>A0AA88RSI0</accession>
<protein>
    <recommendedName>
        <fullName evidence="2">STML2-like C-terminal extension domain-containing protein</fullName>
    </recommendedName>
</protein>
<proteinExistence type="inferred from homology"/>
<sequence>MQGITMLLPSNASDPASMVAQSIEIYKNMMGHNFGNDLPAISDHNSDVHWEVNENEIPETAKAPVANHPGFGFMGMMKDSSSGVWNEDGGFCG</sequence>
<organism evidence="3 4">
    <name type="scientific">Escallonia rubra</name>
    <dbReference type="NCBI Taxonomy" id="112253"/>
    <lineage>
        <taxon>Eukaryota</taxon>
        <taxon>Viridiplantae</taxon>
        <taxon>Streptophyta</taxon>
        <taxon>Embryophyta</taxon>
        <taxon>Tracheophyta</taxon>
        <taxon>Spermatophyta</taxon>
        <taxon>Magnoliopsida</taxon>
        <taxon>eudicotyledons</taxon>
        <taxon>Gunneridae</taxon>
        <taxon>Pentapetalae</taxon>
        <taxon>asterids</taxon>
        <taxon>campanulids</taxon>
        <taxon>Escalloniales</taxon>
        <taxon>Escalloniaceae</taxon>
        <taxon>Escallonia</taxon>
    </lineage>
</organism>
<feature type="domain" description="STML2-like C-terminal extension" evidence="2">
    <location>
        <begin position="3"/>
        <end position="29"/>
    </location>
</feature>